<sequence length="709" mass="79876">MTAPPSPDLRLPSLREDLQIVRGGTSLSGEPVWIVLDPIRNRFFRITFEMFQLLSLWNVARSLRGLIQAVQTKFGRLPEQEEIYAAMRMLERSFFVTEPASATWRALHAGATHRHSLFMRLIHNYLFFRIPLVRPDRFIRKTAPYVSVFFSPVFQAFTICAAMLGLYLVSRQWDAFIGTFPYVFTLEGIVVSVVSIAIIKSMHELGHAYVAHRHGCRVPTMGIAFMVLVPLLYTDVSDAWRLKSRFDRLKIDMAGVLTEMHIAVFALLLWVFLPDGPFRSAAFVLAATGWVLSLIVNINPFMRFDGYYIFADLLGVENLQPRAFRHLRWRLRHLLFDTDEERPDRFGPKLDATVTLYAIATTIYRLFLYFGIALLVYHFTIKIVGVMLFAVEIGFFILRPILSELREWWTMRHDIKTSRRSYLSLAILLAIIALISLPIFKNVSAPAALYPNEFTRLFPMEPGKIEAIEIKRGDVVKKNDVLFSISRPELQQELRTTEIEAELTRYRLARVLADPQNLVDRGILQSQLAALEAKRDGLARRQASLIVRAPFDGTVIDIDPQVHLGRWISRKDQLATIAGASGTAARGFVSGGDRGRLEVGAAGRFIPDDISQSSMPVLLTSIASAGASEIDIPQLTSEYRGEIAVHPQNARERPRFSPVSAQYAITAAVSGKPLSETVRGVVVLNGKGESIAGRVWRQVVKVLVREAGA</sequence>
<dbReference type="AlphaFoldDB" id="A0A7W6CM60"/>
<comment type="cofactor">
    <cofactor evidence="1">
        <name>Zn(2+)</name>
        <dbReference type="ChEBI" id="CHEBI:29105"/>
    </cofactor>
</comment>
<feature type="transmembrane region" description="Helical" evidence="7">
    <location>
        <begin position="251"/>
        <end position="272"/>
    </location>
</feature>
<feature type="transmembrane region" description="Helical" evidence="7">
    <location>
        <begin position="354"/>
        <end position="377"/>
    </location>
</feature>
<dbReference type="InterPro" id="IPR008915">
    <property type="entry name" value="Peptidase_M50"/>
</dbReference>
<feature type="transmembrane region" description="Helical" evidence="7">
    <location>
        <begin position="175"/>
        <end position="199"/>
    </location>
</feature>
<comment type="subcellular location">
    <subcellularLocation>
        <location evidence="2">Endomembrane system</location>
        <topology evidence="2">Multi-pass membrane protein</topology>
    </subcellularLocation>
</comment>
<keyword evidence="9" id="KW-0482">Metalloprotease</keyword>
<feature type="transmembrane region" description="Helical" evidence="7">
    <location>
        <begin position="383"/>
        <end position="402"/>
    </location>
</feature>
<evidence type="ECO:0000256" key="7">
    <source>
        <dbReference type="SAM" id="Phobius"/>
    </source>
</evidence>
<dbReference type="GO" id="GO:0031293">
    <property type="term" value="P:membrane protein intracellular domain proteolysis"/>
    <property type="evidence" value="ECO:0007669"/>
    <property type="project" value="TreeGrafter"/>
</dbReference>
<feature type="domain" description="Peptidase M50" evidence="8">
    <location>
        <begin position="193"/>
        <end position="316"/>
    </location>
</feature>
<reference evidence="9 10" key="1">
    <citation type="submission" date="2020-08" db="EMBL/GenBank/DDBJ databases">
        <title>Genomic Encyclopedia of Type Strains, Phase IV (KMG-IV): sequencing the most valuable type-strain genomes for metagenomic binning, comparative biology and taxonomic classification.</title>
        <authorList>
            <person name="Goeker M."/>
        </authorList>
    </citation>
    <scope>NUCLEOTIDE SEQUENCE [LARGE SCALE GENOMIC DNA]</scope>
    <source>
        <strain evidence="9 10">DSM 26575</strain>
    </source>
</reference>
<keyword evidence="5 7" id="KW-1133">Transmembrane helix</keyword>
<dbReference type="RefSeq" id="WP_183898542.1">
    <property type="nucleotide sequence ID" value="NZ_JACIDW010000001.1"/>
</dbReference>
<comment type="similarity">
    <text evidence="3">Belongs to the peptidase M50B family.</text>
</comment>
<keyword evidence="6 7" id="KW-0472">Membrane</keyword>
<dbReference type="GO" id="GO:0012505">
    <property type="term" value="C:endomembrane system"/>
    <property type="evidence" value="ECO:0007669"/>
    <property type="project" value="UniProtKB-SubCell"/>
</dbReference>
<feature type="transmembrane region" description="Helical" evidence="7">
    <location>
        <begin position="145"/>
        <end position="169"/>
    </location>
</feature>
<keyword evidence="9" id="KW-0645">Protease</keyword>
<dbReference type="GO" id="GO:0016020">
    <property type="term" value="C:membrane"/>
    <property type="evidence" value="ECO:0007669"/>
    <property type="project" value="InterPro"/>
</dbReference>
<evidence type="ECO:0000256" key="5">
    <source>
        <dbReference type="ARBA" id="ARBA00022989"/>
    </source>
</evidence>
<name>A0A7W6CM60_9HYPH</name>
<evidence type="ECO:0000256" key="2">
    <source>
        <dbReference type="ARBA" id="ARBA00004127"/>
    </source>
</evidence>
<gene>
    <name evidence="9" type="ORF">GGQ67_000454</name>
</gene>
<evidence type="ECO:0000313" key="9">
    <source>
        <dbReference type="EMBL" id="MBB3962836.1"/>
    </source>
</evidence>
<keyword evidence="4 7" id="KW-0812">Transmembrane</keyword>
<keyword evidence="10" id="KW-1185">Reference proteome</keyword>
<dbReference type="GO" id="GO:0005737">
    <property type="term" value="C:cytoplasm"/>
    <property type="evidence" value="ECO:0007669"/>
    <property type="project" value="TreeGrafter"/>
</dbReference>
<proteinExistence type="inferred from homology"/>
<dbReference type="InterPro" id="IPR001193">
    <property type="entry name" value="MBTPS2"/>
</dbReference>
<dbReference type="CDD" id="cd05709">
    <property type="entry name" value="S2P-M50"/>
    <property type="match status" value="1"/>
</dbReference>
<dbReference type="Gene3D" id="2.40.50.100">
    <property type="match status" value="1"/>
</dbReference>
<comment type="caution">
    <text evidence="9">The sequence shown here is derived from an EMBL/GenBank/DDBJ whole genome shotgun (WGS) entry which is preliminary data.</text>
</comment>
<protein>
    <submittedName>
        <fullName evidence="9">Putative peptide zinc metalloprotease protein</fullName>
    </submittedName>
</protein>
<evidence type="ECO:0000256" key="4">
    <source>
        <dbReference type="ARBA" id="ARBA00022692"/>
    </source>
</evidence>
<evidence type="ECO:0000313" key="10">
    <source>
        <dbReference type="Proteomes" id="UP000582090"/>
    </source>
</evidence>
<dbReference type="PANTHER" id="PTHR13325">
    <property type="entry name" value="PROTEASE M50 MEMBRANE-BOUND TRANSCRIPTION FACTOR SITE 2 PROTEASE"/>
    <property type="match status" value="1"/>
</dbReference>
<dbReference type="Proteomes" id="UP000582090">
    <property type="component" value="Unassembled WGS sequence"/>
</dbReference>
<dbReference type="PANTHER" id="PTHR13325:SF3">
    <property type="entry name" value="MEMBRANE-BOUND TRANSCRIPTION FACTOR SITE-2 PROTEASE"/>
    <property type="match status" value="1"/>
</dbReference>
<dbReference type="Pfam" id="PF02163">
    <property type="entry name" value="Peptidase_M50"/>
    <property type="match status" value="1"/>
</dbReference>
<feature type="transmembrane region" description="Helical" evidence="7">
    <location>
        <begin position="278"/>
        <end position="298"/>
    </location>
</feature>
<dbReference type="EMBL" id="JACIDW010000001">
    <property type="protein sequence ID" value="MBB3962836.1"/>
    <property type="molecule type" value="Genomic_DNA"/>
</dbReference>
<dbReference type="GO" id="GO:0004222">
    <property type="term" value="F:metalloendopeptidase activity"/>
    <property type="evidence" value="ECO:0007669"/>
    <property type="project" value="InterPro"/>
</dbReference>
<evidence type="ECO:0000256" key="3">
    <source>
        <dbReference type="ARBA" id="ARBA00007931"/>
    </source>
</evidence>
<feature type="transmembrane region" description="Helical" evidence="7">
    <location>
        <begin position="422"/>
        <end position="440"/>
    </location>
</feature>
<accession>A0A7W6CM60</accession>
<dbReference type="SUPFAM" id="SSF111369">
    <property type="entry name" value="HlyD-like secretion proteins"/>
    <property type="match status" value="1"/>
</dbReference>
<organism evidence="9 10">
    <name type="scientific">Rhizobium metallidurans</name>
    <dbReference type="NCBI Taxonomy" id="1265931"/>
    <lineage>
        <taxon>Bacteria</taxon>
        <taxon>Pseudomonadati</taxon>
        <taxon>Pseudomonadota</taxon>
        <taxon>Alphaproteobacteria</taxon>
        <taxon>Hyphomicrobiales</taxon>
        <taxon>Rhizobiaceae</taxon>
        <taxon>Rhizobium/Agrobacterium group</taxon>
        <taxon>Rhizobium</taxon>
    </lineage>
</organism>
<keyword evidence="9" id="KW-0378">Hydrolase</keyword>
<evidence type="ECO:0000256" key="6">
    <source>
        <dbReference type="ARBA" id="ARBA00023136"/>
    </source>
</evidence>
<evidence type="ECO:0000256" key="1">
    <source>
        <dbReference type="ARBA" id="ARBA00001947"/>
    </source>
</evidence>
<evidence type="ECO:0000259" key="8">
    <source>
        <dbReference type="Pfam" id="PF02163"/>
    </source>
</evidence>